<dbReference type="Gene3D" id="1.25.40.10">
    <property type="entry name" value="Tetratricopeptide repeat domain"/>
    <property type="match status" value="1"/>
</dbReference>
<dbReference type="AlphaFoldDB" id="A0A2N7U038"/>
<dbReference type="Proteomes" id="UP000235803">
    <property type="component" value="Unassembled WGS sequence"/>
</dbReference>
<gene>
    <name evidence="1" type="ORF">C1H69_15875</name>
</gene>
<evidence type="ECO:0008006" key="3">
    <source>
        <dbReference type="Google" id="ProtNLM"/>
    </source>
</evidence>
<proteinExistence type="predicted"/>
<sequence length="179" mass="19965">MDLQDFNGDGLYFDEPLPADIEARLAAAARQYSQGTAERPLLEAWALAPDNLCVLVGLYRFYYYQHRYMDALDIATRVMTIVAPRLALPSAWNEIDDRHLMSAKEHGVGLLRFYLLALKGAGYLCLRLGHFEKGKAMLAKVVELDIDDRLGARLLLDVVTANTGQILPFPTAATAEIRP</sequence>
<dbReference type="SUPFAM" id="SSF48452">
    <property type="entry name" value="TPR-like"/>
    <property type="match status" value="1"/>
</dbReference>
<accession>A0A2N7U038</accession>
<evidence type="ECO:0000313" key="2">
    <source>
        <dbReference type="Proteomes" id="UP000235803"/>
    </source>
</evidence>
<comment type="caution">
    <text evidence="1">The sequence shown here is derived from an EMBL/GenBank/DDBJ whole genome shotgun (WGS) entry which is preliminary data.</text>
</comment>
<organism evidence="1 2">
    <name type="scientific">Billgrantia endophytica</name>
    <dbReference type="NCBI Taxonomy" id="2033802"/>
    <lineage>
        <taxon>Bacteria</taxon>
        <taxon>Pseudomonadati</taxon>
        <taxon>Pseudomonadota</taxon>
        <taxon>Gammaproteobacteria</taxon>
        <taxon>Oceanospirillales</taxon>
        <taxon>Halomonadaceae</taxon>
        <taxon>Billgrantia</taxon>
    </lineage>
</organism>
<name>A0A2N7U038_9GAMM</name>
<protein>
    <recommendedName>
        <fullName evidence="3">Tetratricopeptide repeat protein</fullName>
    </recommendedName>
</protein>
<dbReference type="InterPro" id="IPR011990">
    <property type="entry name" value="TPR-like_helical_dom_sf"/>
</dbReference>
<evidence type="ECO:0000313" key="1">
    <source>
        <dbReference type="EMBL" id="PMR73806.1"/>
    </source>
</evidence>
<dbReference type="OrthoDB" id="9812003at2"/>
<dbReference type="RefSeq" id="WP_102654355.1">
    <property type="nucleotide sequence ID" value="NZ_PNRF01000032.1"/>
</dbReference>
<reference evidence="1 2" key="1">
    <citation type="submission" date="2018-01" db="EMBL/GenBank/DDBJ databases">
        <title>Halomonas endophytica sp. nov., isolated from storage liquid in the stems of Populus euphratica.</title>
        <authorList>
            <person name="Chen C."/>
        </authorList>
    </citation>
    <scope>NUCLEOTIDE SEQUENCE [LARGE SCALE GENOMIC DNA]</scope>
    <source>
        <strain evidence="1 2">MC28</strain>
    </source>
</reference>
<keyword evidence="2" id="KW-1185">Reference proteome</keyword>
<dbReference type="EMBL" id="PNRF01000032">
    <property type="protein sequence ID" value="PMR73806.1"/>
    <property type="molecule type" value="Genomic_DNA"/>
</dbReference>